<dbReference type="Proteomes" id="UP000244855">
    <property type="component" value="Unassembled WGS sequence"/>
</dbReference>
<keyword evidence="1" id="KW-0812">Transmembrane</keyword>
<organism evidence="2 3">
    <name type="scientific">Periconia macrospinosa</name>
    <dbReference type="NCBI Taxonomy" id="97972"/>
    <lineage>
        <taxon>Eukaryota</taxon>
        <taxon>Fungi</taxon>
        <taxon>Dikarya</taxon>
        <taxon>Ascomycota</taxon>
        <taxon>Pezizomycotina</taxon>
        <taxon>Dothideomycetes</taxon>
        <taxon>Pleosporomycetidae</taxon>
        <taxon>Pleosporales</taxon>
        <taxon>Massarineae</taxon>
        <taxon>Periconiaceae</taxon>
        <taxon>Periconia</taxon>
    </lineage>
</organism>
<keyword evidence="3" id="KW-1185">Reference proteome</keyword>
<evidence type="ECO:0000313" key="2">
    <source>
        <dbReference type="EMBL" id="PVH98097.1"/>
    </source>
</evidence>
<keyword evidence="1" id="KW-0472">Membrane</keyword>
<evidence type="ECO:0000256" key="1">
    <source>
        <dbReference type="SAM" id="Phobius"/>
    </source>
</evidence>
<dbReference type="OrthoDB" id="2555959at2759"/>
<feature type="transmembrane region" description="Helical" evidence="1">
    <location>
        <begin position="16"/>
        <end position="33"/>
    </location>
</feature>
<name>A0A2V1DIU6_9PLEO</name>
<proteinExistence type="predicted"/>
<protein>
    <submittedName>
        <fullName evidence="2">Uncharacterized protein</fullName>
    </submittedName>
</protein>
<dbReference type="AlphaFoldDB" id="A0A2V1DIU6"/>
<evidence type="ECO:0000313" key="3">
    <source>
        <dbReference type="Proteomes" id="UP000244855"/>
    </source>
</evidence>
<dbReference type="EMBL" id="KZ805421">
    <property type="protein sequence ID" value="PVH98097.1"/>
    <property type="molecule type" value="Genomic_DNA"/>
</dbReference>
<dbReference type="STRING" id="97972.A0A2V1DIU6"/>
<reference evidence="2 3" key="1">
    <citation type="journal article" date="2018" name="Sci. Rep.">
        <title>Comparative genomics provides insights into the lifestyle and reveals functional heterogeneity of dark septate endophytic fungi.</title>
        <authorList>
            <person name="Knapp D.G."/>
            <person name="Nemeth J.B."/>
            <person name="Barry K."/>
            <person name="Hainaut M."/>
            <person name="Henrissat B."/>
            <person name="Johnson J."/>
            <person name="Kuo A."/>
            <person name="Lim J.H.P."/>
            <person name="Lipzen A."/>
            <person name="Nolan M."/>
            <person name="Ohm R.A."/>
            <person name="Tamas L."/>
            <person name="Grigoriev I.V."/>
            <person name="Spatafora J.W."/>
            <person name="Nagy L.G."/>
            <person name="Kovacs G.M."/>
        </authorList>
    </citation>
    <scope>NUCLEOTIDE SEQUENCE [LARGE SCALE GENOMIC DNA]</scope>
    <source>
        <strain evidence="2 3">DSE2036</strain>
    </source>
</reference>
<sequence>MGVWQYYKGFAPKTRMLIGVGIMAYAGAGLYLSDKVEEKLGFVPTEQDKKELQDAIPKISVVERRSR</sequence>
<gene>
    <name evidence="2" type="ORF">DM02DRAFT_657659</name>
</gene>
<accession>A0A2V1DIU6</accession>
<keyword evidence="1" id="KW-1133">Transmembrane helix</keyword>